<proteinExistence type="inferred from homology"/>
<dbReference type="EMBL" id="GDJX01015107">
    <property type="protein sequence ID" value="JAT52829.1"/>
    <property type="molecule type" value="Transcribed_RNA"/>
</dbReference>
<dbReference type="Pfam" id="PF04080">
    <property type="entry name" value="Per1"/>
    <property type="match status" value="1"/>
</dbReference>
<sequence>VTRPILLLLKFEGGDHCGRRIAFKSCSLSTLSLSVSTGFLLVLGWNRMAVSTRWLMVLTLLGWLVGFLHATAGEADPVYKRCVEQCERTGQIGGISFQHCPFSSHGVGSWWRWREWNCRSDCRYNCVMQREKEREELGLEPVKYHGKWPHRRAVVFQESISTVLPALNLVMQFHGWLSFTLQLHHKLPSRLLGKRSHYEYTGLWHVYALLAMNAWFWSTICHTREFDLTEKLDYTSAVALVGYSLILTIFRTFNLRDEGSRVMVASPLLGFVMTHVCYLNWADLDYGFNMKVCNVMGVAQLLLWSIWAGVTCHPSRFKLWTVGVGGGIAMLLEAYDFPPWKGYFLDAHTLWHASTIPLTYLWWSFVRDDAEFQTLALMKKAK</sequence>
<dbReference type="GO" id="GO:0016788">
    <property type="term" value="F:hydrolase activity, acting on ester bonds"/>
    <property type="evidence" value="ECO:0007669"/>
    <property type="project" value="TreeGrafter"/>
</dbReference>
<reference evidence="8" key="1">
    <citation type="submission" date="2015-07" db="EMBL/GenBank/DDBJ databases">
        <title>Transcriptome Assembly of Anthurium amnicola.</title>
        <authorList>
            <person name="Suzuki J."/>
        </authorList>
    </citation>
    <scope>NUCLEOTIDE SEQUENCE</scope>
</reference>
<keyword evidence="7" id="KW-0333">Golgi apparatus</keyword>
<evidence type="ECO:0000256" key="3">
    <source>
        <dbReference type="ARBA" id="ARBA00022692"/>
    </source>
</evidence>
<comment type="function">
    <text evidence="7">Involved in the lipid remodeling steps of GPI-anchor maturation.</text>
</comment>
<keyword evidence="5 7" id="KW-1133">Transmembrane helix</keyword>
<dbReference type="PANTHER" id="PTHR13148:SF0">
    <property type="entry name" value="POST-GPI ATTACHMENT TO PROTEINS FACTOR 3"/>
    <property type="match status" value="1"/>
</dbReference>
<feature type="transmembrane region" description="Helical" evidence="7">
    <location>
        <begin position="200"/>
        <end position="220"/>
    </location>
</feature>
<keyword evidence="2 7" id="KW-0337">GPI-anchor biosynthesis</keyword>
<feature type="transmembrane region" description="Helical" evidence="7">
    <location>
        <begin position="317"/>
        <end position="335"/>
    </location>
</feature>
<feature type="transmembrane region" description="Helical" evidence="7">
    <location>
        <begin position="288"/>
        <end position="310"/>
    </location>
</feature>
<evidence type="ECO:0000256" key="1">
    <source>
        <dbReference type="ARBA" id="ARBA00004127"/>
    </source>
</evidence>
<accession>A0A1D1YDW3</accession>
<dbReference type="AlphaFoldDB" id="A0A1D1YDW3"/>
<dbReference type="GO" id="GO:0006506">
    <property type="term" value="P:GPI anchor biosynthetic process"/>
    <property type="evidence" value="ECO:0007669"/>
    <property type="project" value="UniProtKB-KW"/>
</dbReference>
<evidence type="ECO:0000313" key="8">
    <source>
        <dbReference type="EMBL" id="JAT52829.1"/>
    </source>
</evidence>
<organism evidence="8">
    <name type="scientific">Anthurium amnicola</name>
    <dbReference type="NCBI Taxonomy" id="1678845"/>
    <lineage>
        <taxon>Eukaryota</taxon>
        <taxon>Viridiplantae</taxon>
        <taxon>Streptophyta</taxon>
        <taxon>Embryophyta</taxon>
        <taxon>Tracheophyta</taxon>
        <taxon>Spermatophyta</taxon>
        <taxon>Magnoliopsida</taxon>
        <taxon>Liliopsida</taxon>
        <taxon>Araceae</taxon>
        <taxon>Pothoideae</taxon>
        <taxon>Potheae</taxon>
        <taxon>Anthurium</taxon>
    </lineage>
</organism>
<dbReference type="GO" id="GO:0005789">
    <property type="term" value="C:endoplasmic reticulum membrane"/>
    <property type="evidence" value="ECO:0007669"/>
    <property type="project" value="TreeGrafter"/>
</dbReference>
<feature type="transmembrane region" description="Helical" evidence="7">
    <location>
        <begin position="21"/>
        <end position="42"/>
    </location>
</feature>
<evidence type="ECO:0000256" key="4">
    <source>
        <dbReference type="ARBA" id="ARBA00022729"/>
    </source>
</evidence>
<evidence type="ECO:0000256" key="6">
    <source>
        <dbReference type="ARBA" id="ARBA00023136"/>
    </source>
</evidence>
<keyword evidence="6 7" id="KW-0472">Membrane</keyword>
<keyword evidence="3 7" id="KW-0812">Transmembrane</keyword>
<feature type="non-terminal residue" evidence="8">
    <location>
        <position position="1"/>
    </location>
</feature>
<gene>
    <name evidence="8" type="primary">pgap3_5</name>
    <name evidence="8" type="ORF">g.14312</name>
</gene>
<evidence type="ECO:0000256" key="5">
    <source>
        <dbReference type="ARBA" id="ARBA00022989"/>
    </source>
</evidence>
<dbReference type="GO" id="GO:0000139">
    <property type="term" value="C:Golgi membrane"/>
    <property type="evidence" value="ECO:0007669"/>
    <property type="project" value="UniProtKB-SubCell"/>
</dbReference>
<feature type="transmembrane region" description="Helical" evidence="7">
    <location>
        <begin position="262"/>
        <end position="282"/>
    </location>
</feature>
<evidence type="ECO:0000256" key="2">
    <source>
        <dbReference type="ARBA" id="ARBA00022502"/>
    </source>
</evidence>
<comment type="similarity">
    <text evidence="7">Belongs to the PGAP3 family.</text>
</comment>
<protein>
    <recommendedName>
        <fullName evidence="7">Post-GPI attachment to proteins factor 3</fullName>
    </recommendedName>
</protein>
<name>A0A1D1YDW3_9ARAE</name>
<feature type="transmembrane region" description="Helical" evidence="7">
    <location>
        <begin position="232"/>
        <end position="250"/>
    </location>
</feature>
<dbReference type="PANTHER" id="PTHR13148">
    <property type="entry name" value="PER1-RELATED"/>
    <property type="match status" value="1"/>
</dbReference>
<dbReference type="InterPro" id="IPR007217">
    <property type="entry name" value="Per1-like"/>
</dbReference>
<comment type="subcellular location">
    <subcellularLocation>
        <location evidence="1">Endomembrane system</location>
        <topology evidence="1">Multi-pass membrane protein</topology>
    </subcellularLocation>
    <subcellularLocation>
        <location evidence="7">Golgi apparatus membrane</location>
        <topology evidence="7">Multi-pass membrane protein</topology>
    </subcellularLocation>
</comment>
<evidence type="ECO:0000256" key="7">
    <source>
        <dbReference type="RuleBase" id="RU365066"/>
    </source>
</evidence>
<keyword evidence="4" id="KW-0732">Signal</keyword>
<feature type="transmembrane region" description="Helical" evidence="7">
    <location>
        <begin position="54"/>
        <end position="72"/>
    </location>
</feature>